<proteinExistence type="predicted"/>
<evidence type="ECO:0000313" key="3">
    <source>
        <dbReference type="Proteomes" id="UP001374535"/>
    </source>
</evidence>
<protein>
    <submittedName>
        <fullName evidence="2">Uncharacterized protein</fullName>
    </submittedName>
</protein>
<organism evidence="2 3">
    <name type="scientific">Vigna mungo</name>
    <name type="common">Black gram</name>
    <name type="synonym">Phaseolus mungo</name>
    <dbReference type="NCBI Taxonomy" id="3915"/>
    <lineage>
        <taxon>Eukaryota</taxon>
        <taxon>Viridiplantae</taxon>
        <taxon>Streptophyta</taxon>
        <taxon>Embryophyta</taxon>
        <taxon>Tracheophyta</taxon>
        <taxon>Spermatophyta</taxon>
        <taxon>Magnoliopsida</taxon>
        <taxon>eudicotyledons</taxon>
        <taxon>Gunneridae</taxon>
        <taxon>Pentapetalae</taxon>
        <taxon>rosids</taxon>
        <taxon>fabids</taxon>
        <taxon>Fabales</taxon>
        <taxon>Fabaceae</taxon>
        <taxon>Papilionoideae</taxon>
        <taxon>50 kb inversion clade</taxon>
        <taxon>NPAAA clade</taxon>
        <taxon>indigoferoid/millettioid clade</taxon>
        <taxon>Phaseoleae</taxon>
        <taxon>Vigna</taxon>
    </lineage>
</organism>
<gene>
    <name evidence="2" type="ORF">V8G54_020074</name>
</gene>
<feature type="transmembrane region" description="Helical" evidence="1">
    <location>
        <begin position="43"/>
        <end position="61"/>
    </location>
</feature>
<dbReference type="AlphaFoldDB" id="A0AAQ3NEU0"/>
<dbReference type="EMBL" id="CP144695">
    <property type="protein sequence ID" value="WVZ06728.1"/>
    <property type="molecule type" value="Genomic_DNA"/>
</dbReference>
<reference evidence="2 3" key="1">
    <citation type="journal article" date="2023" name="Life. Sci Alliance">
        <title>Evolutionary insights into 3D genome organization and epigenetic landscape of Vigna mungo.</title>
        <authorList>
            <person name="Junaid A."/>
            <person name="Singh B."/>
            <person name="Bhatia S."/>
        </authorList>
    </citation>
    <scope>NUCLEOTIDE SEQUENCE [LARGE SCALE GENOMIC DNA]</scope>
    <source>
        <strain evidence="2">Urdbean</strain>
    </source>
</reference>
<dbReference type="Proteomes" id="UP001374535">
    <property type="component" value="Chromosome 6"/>
</dbReference>
<evidence type="ECO:0000256" key="1">
    <source>
        <dbReference type="SAM" id="Phobius"/>
    </source>
</evidence>
<name>A0AAQ3NEU0_VIGMU</name>
<accession>A0AAQ3NEU0</accession>
<keyword evidence="3" id="KW-1185">Reference proteome</keyword>
<evidence type="ECO:0000313" key="2">
    <source>
        <dbReference type="EMBL" id="WVZ06728.1"/>
    </source>
</evidence>
<sequence length="103" mass="11738">MCSEAAMLNYKFFGTLQSSGLFAAINSRLTLMLKEPQMLSLSYFFPLLKLIFNYIIILGRLQDPIKPRISIQQVLDSSPYPSRCKVVPRITILVIIIPFSLQI</sequence>
<keyword evidence="1" id="KW-0812">Transmembrane</keyword>
<keyword evidence="1" id="KW-0472">Membrane</keyword>
<keyword evidence="1" id="KW-1133">Transmembrane helix</keyword>